<feature type="signal peptide" evidence="1">
    <location>
        <begin position="1"/>
        <end position="28"/>
    </location>
</feature>
<protein>
    <recommendedName>
        <fullName evidence="2">BPTI/Kunitz inhibitor domain-containing protein</fullName>
    </recommendedName>
</protein>
<dbReference type="Proteomes" id="UP000037069">
    <property type="component" value="Unassembled WGS sequence"/>
</dbReference>
<reference evidence="3 4" key="1">
    <citation type="journal article" date="2015" name="Nat. Commun.">
        <title>Lucilia cuprina genome unlocks parasitic fly biology to underpin future interventions.</title>
        <authorList>
            <person name="Anstead C.A."/>
            <person name="Korhonen P.K."/>
            <person name="Young N.D."/>
            <person name="Hall R.S."/>
            <person name="Jex A.R."/>
            <person name="Murali S.C."/>
            <person name="Hughes D.S."/>
            <person name="Lee S.F."/>
            <person name="Perry T."/>
            <person name="Stroehlein A.J."/>
            <person name="Ansell B.R."/>
            <person name="Breugelmans B."/>
            <person name="Hofmann A."/>
            <person name="Qu J."/>
            <person name="Dugan S."/>
            <person name="Lee S.L."/>
            <person name="Chao H."/>
            <person name="Dinh H."/>
            <person name="Han Y."/>
            <person name="Doddapaneni H.V."/>
            <person name="Worley K.C."/>
            <person name="Muzny D.M."/>
            <person name="Ioannidis P."/>
            <person name="Waterhouse R.M."/>
            <person name="Zdobnov E.M."/>
            <person name="James P.J."/>
            <person name="Bagnall N.H."/>
            <person name="Kotze A.C."/>
            <person name="Gibbs R.A."/>
            <person name="Richards S."/>
            <person name="Batterham P."/>
            <person name="Gasser R.B."/>
        </authorList>
    </citation>
    <scope>NUCLEOTIDE SEQUENCE [LARGE SCALE GENOMIC DNA]</scope>
    <source>
        <strain evidence="3 4">LS</strain>
        <tissue evidence="3">Full body</tissue>
    </source>
</reference>
<name>A0A0L0CQE3_LUCCU</name>
<evidence type="ECO:0000313" key="4">
    <source>
        <dbReference type="Proteomes" id="UP000037069"/>
    </source>
</evidence>
<accession>A0A0L0CQE3</accession>
<dbReference type="InterPro" id="IPR002223">
    <property type="entry name" value="Kunitz_BPTI"/>
</dbReference>
<dbReference type="SMART" id="SM00131">
    <property type="entry name" value="KU"/>
    <property type="match status" value="1"/>
</dbReference>
<dbReference type="EMBL" id="JRES01000062">
    <property type="protein sequence ID" value="KNC34461.1"/>
    <property type="molecule type" value="Genomic_DNA"/>
</dbReference>
<dbReference type="PRINTS" id="PR00759">
    <property type="entry name" value="BASICPTASE"/>
</dbReference>
<feature type="domain" description="BPTI/Kunitz inhibitor" evidence="2">
    <location>
        <begin position="49"/>
        <end position="103"/>
    </location>
</feature>
<feature type="chain" id="PRO_5005536860" description="BPTI/Kunitz inhibitor domain-containing protein" evidence="1">
    <location>
        <begin position="29"/>
        <end position="106"/>
    </location>
</feature>
<dbReference type="InterPro" id="IPR036880">
    <property type="entry name" value="Kunitz_BPTI_sf"/>
</dbReference>
<keyword evidence="4" id="KW-1185">Reference proteome</keyword>
<dbReference type="OMA" id="NRFCTQE"/>
<dbReference type="GO" id="GO:0004867">
    <property type="term" value="F:serine-type endopeptidase inhibitor activity"/>
    <property type="evidence" value="ECO:0007669"/>
    <property type="project" value="InterPro"/>
</dbReference>
<sequence length="106" mass="12213">MAKLINSFLVICLIFNFILLLLVPTIECSSSTASSKSAVQCKELNQWNCYSSRNEGYFCSSKDQSTTETRWFYDKGHCRKFAYKGCNGNRNRFCTKETCMKRCQGE</sequence>
<dbReference type="SUPFAM" id="SSF57362">
    <property type="entry name" value="BPTI-like"/>
    <property type="match status" value="1"/>
</dbReference>
<gene>
    <name evidence="3" type="ORF">FF38_02729</name>
</gene>
<dbReference type="Gene3D" id="4.10.410.10">
    <property type="entry name" value="Pancreatic trypsin inhibitor Kunitz domain"/>
    <property type="match status" value="1"/>
</dbReference>
<evidence type="ECO:0000256" key="1">
    <source>
        <dbReference type="SAM" id="SignalP"/>
    </source>
</evidence>
<dbReference type="InterPro" id="IPR020901">
    <property type="entry name" value="Prtase_inh_Kunz-CS"/>
</dbReference>
<dbReference type="AlphaFoldDB" id="A0A0L0CQE3"/>
<comment type="caution">
    <text evidence="3">The sequence shown here is derived from an EMBL/GenBank/DDBJ whole genome shotgun (WGS) entry which is preliminary data.</text>
</comment>
<dbReference type="PROSITE" id="PS00280">
    <property type="entry name" value="BPTI_KUNITZ_1"/>
    <property type="match status" value="1"/>
</dbReference>
<dbReference type="Pfam" id="PF00014">
    <property type="entry name" value="Kunitz_BPTI"/>
    <property type="match status" value="1"/>
</dbReference>
<organism evidence="3 4">
    <name type="scientific">Lucilia cuprina</name>
    <name type="common">Green bottle fly</name>
    <name type="synonym">Australian sheep blowfly</name>
    <dbReference type="NCBI Taxonomy" id="7375"/>
    <lineage>
        <taxon>Eukaryota</taxon>
        <taxon>Metazoa</taxon>
        <taxon>Ecdysozoa</taxon>
        <taxon>Arthropoda</taxon>
        <taxon>Hexapoda</taxon>
        <taxon>Insecta</taxon>
        <taxon>Pterygota</taxon>
        <taxon>Neoptera</taxon>
        <taxon>Endopterygota</taxon>
        <taxon>Diptera</taxon>
        <taxon>Brachycera</taxon>
        <taxon>Muscomorpha</taxon>
        <taxon>Oestroidea</taxon>
        <taxon>Calliphoridae</taxon>
        <taxon>Luciliinae</taxon>
        <taxon>Lucilia</taxon>
    </lineage>
</organism>
<evidence type="ECO:0000313" key="3">
    <source>
        <dbReference type="EMBL" id="KNC34461.1"/>
    </source>
</evidence>
<keyword evidence="1" id="KW-0732">Signal</keyword>
<dbReference type="PROSITE" id="PS50279">
    <property type="entry name" value="BPTI_KUNITZ_2"/>
    <property type="match status" value="1"/>
</dbReference>
<evidence type="ECO:0000259" key="2">
    <source>
        <dbReference type="PROSITE" id="PS50279"/>
    </source>
</evidence>
<dbReference type="OrthoDB" id="4473401at2759"/>
<proteinExistence type="predicted"/>